<evidence type="ECO:0000256" key="1">
    <source>
        <dbReference type="SAM" id="SignalP"/>
    </source>
</evidence>
<name>A0A0C3AF04_9AGAM</name>
<dbReference type="Proteomes" id="UP000053989">
    <property type="component" value="Unassembled WGS sequence"/>
</dbReference>
<feature type="chain" id="PRO_5002160825" evidence="1">
    <location>
        <begin position="30"/>
        <end position="140"/>
    </location>
</feature>
<organism evidence="2 3">
    <name type="scientific">Scleroderma citrinum Foug A</name>
    <dbReference type="NCBI Taxonomy" id="1036808"/>
    <lineage>
        <taxon>Eukaryota</taxon>
        <taxon>Fungi</taxon>
        <taxon>Dikarya</taxon>
        <taxon>Basidiomycota</taxon>
        <taxon>Agaricomycotina</taxon>
        <taxon>Agaricomycetes</taxon>
        <taxon>Agaricomycetidae</taxon>
        <taxon>Boletales</taxon>
        <taxon>Sclerodermatineae</taxon>
        <taxon>Sclerodermataceae</taxon>
        <taxon>Scleroderma</taxon>
    </lineage>
</organism>
<evidence type="ECO:0000313" key="2">
    <source>
        <dbReference type="EMBL" id="KIM63537.1"/>
    </source>
</evidence>
<reference evidence="2 3" key="1">
    <citation type="submission" date="2014-04" db="EMBL/GenBank/DDBJ databases">
        <authorList>
            <consortium name="DOE Joint Genome Institute"/>
            <person name="Kuo A."/>
            <person name="Kohler A."/>
            <person name="Nagy L.G."/>
            <person name="Floudas D."/>
            <person name="Copeland A."/>
            <person name="Barry K.W."/>
            <person name="Cichocki N."/>
            <person name="Veneault-Fourrey C."/>
            <person name="LaButti K."/>
            <person name="Lindquist E.A."/>
            <person name="Lipzen A."/>
            <person name="Lundell T."/>
            <person name="Morin E."/>
            <person name="Murat C."/>
            <person name="Sun H."/>
            <person name="Tunlid A."/>
            <person name="Henrissat B."/>
            <person name="Grigoriev I.V."/>
            <person name="Hibbett D.S."/>
            <person name="Martin F."/>
            <person name="Nordberg H.P."/>
            <person name="Cantor M.N."/>
            <person name="Hua S.X."/>
        </authorList>
    </citation>
    <scope>NUCLEOTIDE SEQUENCE [LARGE SCALE GENOMIC DNA]</scope>
    <source>
        <strain evidence="2 3">Foug A</strain>
    </source>
</reference>
<dbReference type="InParanoid" id="A0A0C3AF04"/>
<feature type="signal peptide" evidence="1">
    <location>
        <begin position="1"/>
        <end position="29"/>
    </location>
</feature>
<evidence type="ECO:0000313" key="3">
    <source>
        <dbReference type="Proteomes" id="UP000053989"/>
    </source>
</evidence>
<protein>
    <submittedName>
        <fullName evidence="2">Uncharacterized protein</fullName>
    </submittedName>
</protein>
<dbReference type="HOGENOM" id="CLU_1836328_0_0_1"/>
<reference evidence="3" key="2">
    <citation type="submission" date="2015-01" db="EMBL/GenBank/DDBJ databases">
        <title>Evolutionary Origins and Diversification of the Mycorrhizal Mutualists.</title>
        <authorList>
            <consortium name="DOE Joint Genome Institute"/>
            <consortium name="Mycorrhizal Genomics Consortium"/>
            <person name="Kohler A."/>
            <person name="Kuo A."/>
            <person name="Nagy L.G."/>
            <person name="Floudas D."/>
            <person name="Copeland A."/>
            <person name="Barry K.W."/>
            <person name="Cichocki N."/>
            <person name="Veneault-Fourrey C."/>
            <person name="LaButti K."/>
            <person name="Lindquist E.A."/>
            <person name="Lipzen A."/>
            <person name="Lundell T."/>
            <person name="Morin E."/>
            <person name="Murat C."/>
            <person name="Riley R."/>
            <person name="Ohm R."/>
            <person name="Sun H."/>
            <person name="Tunlid A."/>
            <person name="Henrissat B."/>
            <person name="Grigoriev I.V."/>
            <person name="Hibbett D.S."/>
            <person name="Martin F."/>
        </authorList>
    </citation>
    <scope>NUCLEOTIDE SEQUENCE [LARGE SCALE GENOMIC DNA]</scope>
    <source>
        <strain evidence="3">Foug A</strain>
    </source>
</reference>
<keyword evidence="1" id="KW-0732">Signal</keyword>
<proteinExistence type="predicted"/>
<dbReference type="AlphaFoldDB" id="A0A0C3AF04"/>
<sequence>MSDAPAEHIPHVQLAYLVLTLTFLLESDGIFTPPPLRARHLTSLYPPYPLERANNLLGFLMNKTEKHAFLNVSLSSQMRTISLGDVMNQKSIGNATKRRTMAGAAMTKKTHGVDAVPKSFPIQRVTGNVMVTTQRIPVTR</sequence>
<keyword evidence="3" id="KW-1185">Reference proteome</keyword>
<gene>
    <name evidence="2" type="ORF">SCLCIDRAFT_24203</name>
</gene>
<accession>A0A0C3AF04</accession>
<dbReference type="EMBL" id="KN822034">
    <property type="protein sequence ID" value="KIM63537.1"/>
    <property type="molecule type" value="Genomic_DNA"/>
</dbReference>